<dbReference type="CDD" id="cd08023">
    <property type="entry name" value="GH16_laminarinase_like"/>
    <property type="match status" value="1"/>
</dbReference>
<dbReference type="GO" id="GO:0004553">
    <property type="term" value="F:hydrolase activity, hydrolyzing O-glycosyl compounds"/>
    <property type="evidence" value="ECO:0007669"/>
    <property type="project" value="InterPro"/>
</dbReference>
<feature type="domain" description="GH16" evidence="2">
    <location>
        <begin position="46"/>
        <end position="274"/>
    </location>
</feature>
<evidence type="ECO:0000259" key="2">
    <source>
        <dbReference type="PROSITE" id="PS51762"/>
    </source>
</evidence>
<organism evidence="3 4">
    <name type="scientific">Mycolicibacterium bacteremicum</name>
    <name type="common">Mycobacterium bacteremicum</name>
    <dbReference type="NCBI Taxonomy" id="564198"/>
    <lineage>
        <taxon>Bacteria</taxon>
        <taxon>Bacillati</taxon>
        <taxon>Actinomycetota</taxon>
        <taxon>Actinomycetes</taxon>
        <taxon>Mycobacteriales</taxon>
        <taxon>Mycobacteriaceae</taxon>
        <taxon>Mycolicibacterium</taxon>
    </lineage>
</organism>
<dbReference type="InterPro" id="IPR000757">
    <property type="entry name" value="Beta-glucanase-like"/>
</dbReference>
<comment type="similarity">
    <text evidence="1">Belongs to the glycosyl hydrolase 16 family.</text>
</comment>
<keyword evidence="4" id="KW-1185">Reference proteome</keyword>
<name>A0A1W9YPV1_MYCBA</name>
<protein>
    <submittedName>
        <fullName evidence="3">Glycoside hydrolase</fullName>
    </submittedName>
</protein>
<dbReference type="STRING" id="564198.BST17_25220"/>
<dbReference type="InterPro" id="IPR050546">
    <property type="entry name" value="Glycosyl_Hydrlase_16"/>
</dbReference>
<dbReference type="Pfam" id="PF00722">
    <property type="entry name" value="Glyco_hydro_16"/>
    <property type="match status" value="1"/>
</dbReference>
<dbReference type="PROSITE" id="PS51762">
    <property type="entry name" value="GH16_2"/>
    <property type="match status" value="1"/>
</dbReference>
<evidence type="ECO:0000256" key="1">
    <source>
        <dbReference type="ARBA" id="ARBA00006865"/>
    </source>
</evidence>
<dbReference type="SUPFAM" id="SSF49899">
    <property type="entry name" value="Concanavalin A-like lectins/glucanases"/>
    <property type="match status" value="1"/>
</dbReference>
<dbReference type="GO" id="GO:0005975">
    <property type="term" value="P:carbohydrate metabolic process"/>
    <property type="evidence" value="ECO:0007669"/>
    <property type="project" value="InterPro"/>
</dbReference>
<evidence type="ECO:0000313" key="4">
    <source>
        <dbReference type="Proteomes" id="UP000192366"/>
    </source>
</evidence>
<dbReference type="InterPro" id="IPR013320">
    <property type="entry name" value="ConA-like_dom_sf"/>
</dbReference>
<dbReference type="EMBL" id="MVHJ01000034">
    <property type="protein sequence ID" value="ORA02101.1"/>
    <property type="molecule type" value="Genomic_DNA"/>
</dbReference>
<dbReference type="PANTHER" id="PTHR10963">
    <property type="entry name" value="GLYCOSYL HYDROLASE-RELATED"/>
    <property type="match status" value="1"/>
</dbReference>
<dbReference type="PANTHER" id="PTHR10963:SF55">
    <property type="entry name" value="GLYCOSIDE HYDROLASE FAMILY 16 PROTEIN"/>
    <property type="match status" value="1"/>
</dbReference>
<dbReference type="OrthoDB" id="9809583at2"/>
<gene>
    <name evidence="3" type="ORF">BST17_25220</name>
</gene>
<comment type="caution">
    <text evidence="3">The sequence shown here is derived from an EMBL/GenBank/DDBJ whole genome shotgun (WGS) entry which is preliminary data.</text>
</comment>
<dbReference type="Proteomes" id="UP000192366">
    <property type="component" value="Unassembled WGS sequence"/>
</dbReference>
<keyword evidence="3" id="KW-0378">Hydrolase</keyword>
<proteinExistence type="inferred from homology"/>
<dbReference type="PROSITE" id="PS51257">
    <property type="entry name" value="PROKAR_LIPOPROTEIN"/>
    <property type="match status" value="1"/>
</dbReference>
<dbReference type="Gene3D" id="2.60.120.200">
    <property type="match status" value="1"/>
</dbReference>
<reference evidence="3 4" key="1">
    <citation type="submission" date="2017-02" db="EMBL/GenBank/DDBJ databases">
        <title>The new phylogeny of genus Mycobacterium.</title>
        <authorList>
            <person name="Tortoli E."/>
            <person name="Trovato A."/>
            <person name="Cirillo D.M."/>
        </authorList>
    </citation>
    <scope>NUCLEOTIDE SEQUENCE [LARGE SCALE GENOMIC DNA]</scope>
    <source>
        <strain evidence="3 4">DSM 45578</strain>
    </source>
</reference>
<dbReference type="AlphaFoldDB" id="A0A1W9YPV1"/>
<sequence>MRSPRVSVLAKSGALLIVGTVVGACALIGGADTAAGAPRILLDSEFDGPAGSPPDGIWRIATGGGGWGNNESQVYTDHPDNVGLDGNGHLALTARRSTDGQITSARIDTNGSIAFTFGRAEARIALPAGAGLHPAFWLLGANLDQVGWPAAGEIDVIETLNQVTEWHSTVHAPQTGTERGQQMSATGPVPFPLAGVFRTYWVERTPGRIVTGVDDTTLLTVTPLNLEEGAAWVFDAPFHLLLNLAVGGDWPGPADESTPFPATMLIDWVRVTES</sequence>
<accession>A0A1W9YPV1</accession>
<dbReference type="RefSeq" id="WP_083061643.1">
    <property type="nucleotide sequence ID" value="NZ_JACKVM010000014.1"/>
</dbReference>
<evidence type="ECO:0000313" key="3">
    <source>
        <dbReference type="EMBL" id="ORA02101.1"/>
    </source>
</evidence>